<dbReference type="GO" id="GO:0016020">
    <property type="term" value="C:membrane"/>
    <property type="evidence" value="ECO:0007669"/>
    <property type="project" value="UniProtKB-SubCell"/>
</dbReference>
<evidence type="ECO:0000256" key="1">
    <source>
        <dbReference type="ARBA" id="ARBA00004141"/>
    </source>
</evidence>
<evidence type="ECO:0000256" key="3">
    <source>
        <dbReference type="ARBA" id="ARBA00022692"/>
    </source>
</evidence>
<feature type="transmembrane region" description="Helical" evidence="8">
    <location>
        <begin position="309"/>
        <end position="332"/>
    </location>
</feature>
<feature type="transmembrane region" description="Helical" evidence="8">
    <location>
        <begin position="128"/>
        <end position="151"/>
    </location>
</feature>
<dbReference type="Gene3D" id="1.20.1510.10">
    <property type="entry name" value="Cation efflux protein transmembrane domain"/>
    <property type="match status" value="2"/>
</dbReference>
<keyword evidence="4 8" id="KW-1133">Transmembrane helix</keyword>
<evidence type="ECO:0000256" key="8">
    <source>
        <dbReference type="SAM" id="Phobius"/>
    </source>
</evidence>
<dbReference type="InterPro" id="IPR045316">
    <property type="entry name" value="Msc2-like"/>
</dbReference>
<gene>
    <name evidence="10" type="primary">dmeF</name>
    <name evidence="10" type="ORF">ACELLULO517_22125</name>
</gene>
<feature type="transmembrane region" description="Helical" evidence="8">
    <location>
        <begin position="98"/>
        <end position="116"/>
    </location>
</feature>
<proteinExistence type="predicted"/>
<reference evidence="10 11" key="1">
    <citation type="journal article" date="2021" name="Microorganisms">
        <title>Acidisoma silvae sp. nov. and Acidisomacellulosilytica sp. nov., Two Acidophilic Bacteria Isolated from Decaying Wood, Hydrolyzing Cellulose and Producing Poly-3-hydroxybutyrate.</title>
        <authorList>
            <person name="Mieszkin S."/>
            <person name="Pouder E."/>
            <person name="Uroz S."/>
            <person name="Simon-Colin C."/>
            <person name="Alain K."/>
        </authorList>
    </citation>
    <scope>NUCLEOTIDE SEQUENCE [LARGE SCALE GENOMIC DNA]</scope>
    <source>
        <strain evidence="10 11">HW T5.17</strain>
    </source>
</reference>
<evidence type="ECO:0000256" key="4">
    <source>
        <dbReference type="ARBA" id="ARBA00022989"/>
    </source>
</evidence>
<keyword evidence="2" id="KW-0813">Transport</keyword>
<dbReference type="RefSeq" id="WP_227309619.1">
    <property type="nucleotide sequence ID" value="NZ_JAESVA010000010.1"/>
</dbReference>
<dbReference type="GO" id="GO:0006882">
    <property type="term" value="P:intracellular zinc ion homeostasis"/>
    <property type="evidence" value="ECO:0007669"/>
    <property type="project" value="InterPro"/>
</dbReference>
<dbReference type="NCBIfam" id="NF033827">
    <property type="entry name" value="CDF_efflux_DmeF"/>
    <property type="match status" value="1"/>
</dbReference>
<keyword evidence="3 8" id="KW-0812">Transmembrane</keyword>
<protein>
    <submittedName>
        <fullName evidence="10">CDF family Co(II)/Ni(II) efflux transporter DmeF</fullName>
    </submittedName>
</protein>
<dbReference type="NCBIfam" id="TIGR01297">
    <property type="entry name" value="CDF"/>
    <property type="match status" value="1"/>
</dbReference>
<dbReference type="InterPro" id="IPR002524">
    <property type="entry name" value="Cation_efflux"/>
</dbReference>
<feature type="compositionally biased region" description="Basic and acidic residues" evidence="7">
    <location>
        <begin position="170"/>
        <end position="180"/>
    </location>
</feature>
<feature type="domain" description="Cation efflux protein transmembrane" evidence="9">
    <location>
        <begin position="30"/>
        <end position="340"/>
    </location>
</feature>
<dbReference type="PANTHER" id="PTHR45755:SF4">
    <property type="entry name" value="ZINC TRANSPORTER 7"/>
    <property type="match status" value="1"/>
</dbReference>
<evidence type="ECO:0000313" key="11">
    <source>
        <dbReference type="Proteomes" id="UP000721844"/>
    </source>
</evidence>
<comment type="caution">
    <text evidence="10">The sequence shown here is derived from an EMBL/GenBank/DDBJ whole genome shotgun (WGS) entry which is preliminary data.</text>
</comment>
<feature type="region of interest" description="Disordered" evidence="7">
    <location>
        <begin position="159"/>
        <end position="180"/>
    </location>
</feature>
<dbReference type="AlphaFoldDB" id="A0A964E5W9"/>
<keyword evidence="6 8" id="KW-0472">Membrane</keyword>
<feature type="compositionally biased region" description="Basic residues" evidence="7">
    <location>
        <begin position="159"/>
        <end position="168"/>
    </location>
</feature>
<feature type="transmembrane region" description="Helical" evidence="8">
    <location>
        <begin position="283"/>
        <end position="303"/>
    </location>
</feature>
<evidence type="ECO:0000256" key="2">
    <source>
        <dbReference type="ARBA" id="ARBA00022448"/>
    </source>
</evidence>
<organism evidence="10 11">
    <name type="scientific">Acidisoma cellulosilyticum</name>
    <dbReference type="NCBI Taxonomy" id="2802395"/>
    <lineage>
        <taxon>Bacteria</taxon>
        <taxon>Pseudomonadati</taxon>
        <taxon>Pseudomonadota</taxon>
        <taxon>Alphaproteobacteria</taxon>
        <taxon>Acetobacterales</taxon>
        <taxon>Acidocellaceae</taxon>
        <taxon>Acidisoma</taxon>
    </lineage>
</organism>
<evidence type="ECO:0000256" key="6">
    <source>
        <dbReference type="ARBA" id="ARBA00023136"/>
    </source>
</evidence>
<evidence type="ECO:0000256" key="5">
    <source>
        <dbReference type="ARBA" id="ARBA00023065"/>
    </source>
</evidence>
<accession>A0A964E5W9</accession>
<dbReference type="InterPro" id="IPR027469">
    <property type="entry name" value="Cation_efflux_TMD_sf"/>
</dbReference>
<dbReference type="SUPFAM" id="SSF161111">
    <property type="entry name" value="Cation efflux protein transmembrane domain-like"/>
    <property type="match status" value="1"/>
</dbReference>
<comment type="subcellular location">
    <subcellularLocation>
        <location evidence="1">Membrane</location>
        <topology evidence="1">Multi-pass membrane protein</topology>
    </subcellularLocation>
</comment>
<keyword evidence="11" id="KW-1185">Reference proteome</keyword>
<dbReference type="EMBL" id="JAESVA010000010">
    <property type="protein sequence ID" value="MCB8882961.1"/>
    <property type="molecule type" value="Genomic_DNA"/>
</dbReference>
<feature type="transmembrane region" description="Helical" evidence="8">
    <location>
        <begin position="32"/>
        <end position="54"/>
    </location>
</feature>
<dbReference type="GO" id="GO:0005385">
    <property type="term" value="F:zinc ion transmembrane transporter activity"/>
    <property type="evidence" value="ECO:0007669"/>
    <property type="project" value="InterPro"/>
</dbReference>
<dbReference type="InterPro" id="IPR058533">
    <property type="entry name" value="Cation_efflux_TM"/>
</dbReference>
<evidence type="ECO:0000259" key="9">
    <source>
        <dbReference type="Pfam" id="PF01545"/>
    </source>
</evidence>
<feature type="transmembrane region" description="Helical" evidence="8">
    <location>
        <begin position="60"/>
        <end position="78"/>
    </location>
</feature>
<dbReference type="Pfam" id="PF01545">
    <property type="entry name" value="Cation_efflux"/>
    <property type="match status" value="1"/>
</dbReference>
<evidence type="ECO:0000256" key="7">
    <source>
        <dbReference type="SAM" id="MobiDB-lite"/>
    </source>
</evidence>
<dbReference type="Proteomes" id="UP000721844">
    <property type="component" value="Unassembled WGS sequence"/>
</dbReference>
<name>A0A964E5W9_9PROT</name>
<evidence type="ECO:0000313" key="10">
    <source>
        <dbReference type="EMBL" id="MCB8882961.1"/>
    </source>
</evidence>
<dbReference type="PANTHER" id="PTHR45755">
    <property type="match status" value="1"/>
</dbReference>
<keyword evidence="5" id="KW-0406">Ion transport</keyword>
<sequence>MSEADGLTPPSGHSHVYLGEGHERAERRSWAVIWLCSAMMFLEIVGGVLFGSIALVADGLHMSTHASALLLAALAYSYARRHAHDPRFTFGTGKLGDLAGFTSAIALAMIALLIGYEAVSRLFAPVPIHFGEAIPIAVLGLLVNIGSVWLLSGGEHHHHGHGHSHARSHTQQDDESEHRVESSVGPLTLSIFEDGVPPRFRLRGVEGDLAETLIIDTLRTDGARQNFAMAVQDGYLESVDEVPEPHAFAVHIRLHEGEVHAVTFEEHAHADHKAARDNNLRAAIIHVTADATVSVLTIVGLLLARAFGWLWMDPVAGVVGALVIAAWAYNLVRDTGAILLDMTPDQSLAATLRQAIEVDGDRLSDLHLWRLGPGHLGAIVAVTTAKPRGAEFYHARLSRFPALSHLTVEVQRSA</sequence>